<organism evidence="2 3">
    <name type="scientific">Deinococcus irradiatisoli</name>
    <dbReference type="NCBI Taxonomy" id="2202254"/>
    <lineage>
        <taxon>Bacteria</taxon>
        <taxon>Thermotogati</taxon>
        <taxon>Deinococcota</taxon>
        <taxon>Deinococci</taxon>
        <taxon>Deinococcales</taxon>
        <taxon>Deinococcaceae</taxon>
        <taxon>Deinococcus</taxon>
    </lineage>
</organism>
<protein>
    <submittedName>
        <fullName evidence="2">DinB family protein</fullName>
    </submittedName>
</protein>
<dbReference type="KEGG" id="dez:DKM44_07690"/>
<gene>
    <name evidence="2" type="ORF">DKM44_07690</name>
</gene>
<dbReference type="OrthoDB" id="73562at2"/>
<feature type="domain" description="DinB-like" evidence="1">
    <location>
        <begin position="27"/>
        <end position="145"/>
    </location>
</feature>
<dbReference type="Gene3D" id="1.20.120.450">
    <property type="entry name" value="dinb family like domain"/>
    <property type="match status" value="1"/>
</dbReference>
<proteinExistence type="predicted"/>
<evidence type="ECO:0000313" key="3">
    <source>
        <dbReference type="Proteomes" id="UP000245368"/>
    </source>
</evidence>
<evidence type="ECO:0000259" key="1">
    <source>
        <dbReference type="Pfam" id="PF12867"/>
    </source>
</evidence>
<evidence type="ECO:0000313" key="2">
    <source>
        <dbReference type="EMBL" id="AWN23122.1"/>
    </source>
</evidence>
<dbReference type="InterPro" id="IPR024775">
    <property type="entry name" value="DinB-like"/>
</dbReference>
<sequence>MHGDLLFGPPPDTLQRLLAPTEFAPLKRLLGGLSGEQATAHLPGAPHSIAEIAAHLLGNLRFNLDLIEGRAPETRADWPGVSAAQWPELAQALLDVDEKLRGYASRPEVLERVIFPATAGEPGWTAGYKLAVNVGLHNAYHFGQIVTLRQLLGAWPGTP</sequence>
<dbReference type="Pfam" id="PF12867">
    <property type="entry name" value="DinB_2"/>
    <property type="match status" value="1"/>
</dbReference>
<accession>A0A2Z3JDK3</accession>
<dbReference type="InterPro" id="IPR034660">
    <property type="entry name" value="DinB/YfiT-like"/>
</dbReference>
<dbReference type="Proteomes" id="UP000245368">
    <property type="component" value="Chromosome"/>
</dbReference>
<keyword evidence="3" id="KW-1185">Reference proteome</keyword>
<dbReference type="RefSeq" id="WP_109826683.1">
    <property type="nucleotide sequence ID" value="NZ_CP029494.1"/>
</dbReference>
<reference evidence="2 3" key="1">
    <citation type="submission" date="2018-05" db="EMBL/GenBank/DDBJ databases">
        <title>Complete Genome Sequence of Deinococcus sp. strain 17bor-2.</title>
        <authorList>
            <person name="Srinivasan S."/>
        </authorList>
    </citation>
    <scope>NUCLEOTIDE SEQUENCE [LARGE SCALE GENOMIC DNA]</scope>
    <source>
        <strain evidence="2 3">17bor-2</strain>
    </source>
</reference>
<name>A0A2Z3JDK3_9DEIO</name>
<dbReference type="SUPFAM" id="SSF109854">
    <property type="entry name" value="DinB/YfiT-like putative metalloenzymes"/>
    <property type="match status" value="1"/>
</dbReference>
<dbReference type="AlphaFoldDB" id="A0A2Z3JDK3"/>
<dbReference type="EMBL" id="CP029494">
    <property type="protein sequence ID" value="AWN23122.1"/>
    <property type="molecule type" value="Genomic_DNA"/>
</dbReference>